<dbReference type="InterPro" id="IPR006600">
    <property type="entry name" value="HTH_CenpB_DNA-bd_dom"/>
</dbReference>
<dbReference type="Pfam" id="PF03221">
    <property type="entry name" value="HTH_Tnp_Tc5"/>
    <property type="match status" value="1"/>
</dbReference>
<dbReference type="EMBL" id="JBBCAQ010000022">
    <property type="protein sequence ID" value="KAK7590838.1"/>
    <property type="molecule type" value="Genomic_DNA"/>
</dbReference>
<keyword evidence="6" id="KW-1185">Reference proteome</keyword>
<dbReference type="Proteomes" id="UP001367676">
    <property type="component" value="Unassembled WGS sequence"/>
</dbReference>
<dbReference type="PROSITE" id="PS51253">
    <property type="entry name" value="HTH_CENPB"/>
    <property type="match status" value="1"/>
</dbReference>
<dbReference type="InterPro" id="IPR009057">
    <property type="entry name" value="Homeodomain-like_sf"/>
</dbReference>
<evidence type="ECO:0000259" key="4">
    <source>
        <dbReference type="PROSITE" id="PS51253"/>
    </source>
</evidence>
<feature type="compositionally biased region" description="Low complexity" evidence="3">
    <location>
        <begin position="176"/>
        <end position="187"/>
    </location>
</feature>
<protein>
    <recommendedName>
        <fullName evidence="4">HTH CENPB-type domain-containing protein</fullName>
    </recommendedName>
</protein>
<dbReference type="SUPFAM" id="SSF46689">
    <property type="entry name" value="Homeodomain-like"/>
    <property type="match status" value="2"/>
</dbReference>
<comment type="subcellular location">
    <subcellularLocation>
        <location evidence="1">Nucleus</location>
    </subcellularLocation>
</comment>
<evidence type="ECO:0000256" key="2">
    <source>
        <dbReference type="ARBA" id="ARBA00023125"/>
    </source>
</evidence>
<accession>A0AAN9Y5L9</accession>
<name>A0AAN9Y5L9_9HEMI</name>
<dbReference type="SMART" id="SM00674">
    <property type="entry name" value="CENPB"/>
    <property type="match status" value="1"/>
</dbReference>
<evidence type="ECO:0000313" key="6">
    <source>
        <dbReference type="Proteomes" id="UP001367676"/>
    </source>
</evidence>
<keyword evidence="2" id="KW-0238">DNA-binding</keyword>
<feature type="domain" description="HTH CENPB-type" evidence="4">
    <location>
        <begin position="64"/>
        <end position="136"/>
    </location>
</feature>
<feature type="region of interest" description="Disordered" evidence="3">
    <location>
        <begin position="176"/>
        <end position="199"/>
    </location>
</feature>
<comment type="caution">
    <text evidence="5">The sequence shown here is derived from an EMBL/GenBank/DDBJ whole genome shotgun (WGS) entry which is preliminary data.</text>
</comment>
<evidence type="ECO:0000256" key="3">
    <source>
        <dbReference type="SAM" id="MobiDB-lite"/>
    </source>
</evidence>
<organism evidence="5 6">
    <name type="scientific">Parthenolecanium corni</name>
    <dbReference type="NCBI Taxonomy" id="536013"/>
    <lineage>
        <taxon>Eukaryota</taxon>
        <taxon>Metazoa</taxon>
        <taxon>Ecdysozoa</taxon>
        <taxon>Arthropoda</taxon>
        <taxon>Hexapoda</taxon>
        <taxon>Insecta</taxon>
        <taxon>Pterygota</taxon>
        <taxon>Neoptera</taxon>
        <taxon>Paraneoptera</taxon>
        <taxon>Hemiptera</taxon>
        <taxon>Sternorrhyncha</taxon>
        <taxon>Coccoidea</taxon>
        <taxon>Coccidae</taxon>
        <taxon>Parthenolecanium</taxon>
    </lineage>
</organism>
<dbReference type="AlphaFoldDB" id="A0AAN9Y5L9"/>
<evidence type="ECO:0000256" key="1">
    <source>
        <dbReference type="ARBA" id="ARBA00004123"/>
    </source>
</evidence>
<dbReference type="GO" id="GO:0005634">
    <property type="term" value="C:nucleus"/>
    <property type="evidence" value="ECO:0007669"/>
    <property type="project" value="UniProtKB-SubCell"/>
</dbReference>
<dbReference type="GO" id="GO:0003677">
    <property type="term" value="F:DNA binding"/>
    <property type="evidence" value="ECO:0007669"/>
    <property type="project" value="UniProtKB-KW"/>
</dbReference>
<dbReference type="InterPro" id="IPR050863">
    <property type="entry name" value="CenT-Element_Derived"/>
</dbReference>
<sequence>MSAGKRKNLTVSEKLEILEKFDHKGASETLISFAFSVGLPESSVRTILRDREKIKSAAVGGDCKRRKLKAGQHSGVEAVLVDWIHECRNRPQPIALSGPIIQEKAREIGKKINDEFSASNGWLSRFVKRHGIIYRQICGEAAEVSAAVGDDFNFQDYATVDDAVTTSEIRELDNIISDNANDAGNNSDSEDKVSSETGDGVPARCEALAAISTLRSYISAMNLNCSQVLQNLSAVENFVINIRPFS</sequence>
<evidence type="ECO:0000313" key="5">
    <source>
        <dbReference type="EMBL" id="KAK7590838.1"/>
    </source>
</evidence>
<gene>
    <name evidence="5" type="ORF">V9T40_002451</name>
</gene>
<reference evidence="5 6" key="1">
    <citation type="submission" date="2024-03" db="EMBL/GenBank/DDBJ databases">
        <title>Adaptation during the transition from Ophiocordyceps entomopathogen to insect associate is accompanied by gene loss and intensified selection.</title>
        <authorList>
            <person name="Ward C.M."/>
            <person name="Onetto C.A."/>
            <person name="Borneman A.R."/>
        </authorList>
    </citation>
    <scope>NUCLEOTIDE SEQUENCE [LARGE SCALE GENOMIC DNA]</scope>
    <source>
        <strain evidence="5">AWRI1</strain>
        <tissue evidence="5">Single Adult Female</tissue>
    </source>
</reference>
<dbReference type="PANTHER" id="PTHR19303">
    <property type="entry name" value="TRANSPOSON"/>
    <property type="match status" value="1"/>
</dbReference>
<proteinExistence type="predicted"/>
<dbReference type="PANTHER" id="PTHR19303:SF73">
    <property type="entry name" value="PROTEIN PDC2"/>
    <property type="match status" value="1"/>
</dbReference>
<dbReference type="Gene3D" id="1.10.10.60">
    <property type="entry name" value="Homeodomain-like"/>
    <property type="match status" value="2"/>
</dbReference>